<dbReference type="RefSeq" id="WP_310138490.1">
    <property type="nucleotide sequence ID" value="NZ_JAVDTR010000004.1"/>
</dbReference>
<dbReference type="AlphaFoldDB" id="A0AAP5GZ92"/>
<dbReference type="EMBL" id="JAVDTR010000004">
    <property type="protein sequence ID" value="MDR6723398.1"/>
    <property type="molecule type" value="Genomic_DNA"/>
</dbReference>
<dbReference type="InterPro" id="IPR000683">
    <property type="entry name" value="Gfo/Idh/MocA-like_OxRdtase_N"/>
</dbReference>
<dbReference type="PANTHER" id="PTHR43708">
    <property type="entry name" value="CONSERVED EXPRESSED OXIDOREDUCTASE (EUROFUNG)"/>
    <property type="match status" value="1"/>
</dbReference>
<dbReference type="InterPro" id="IPR055170">
    <property type="entry name" value="GFO_IDH_MocA-like_dom"/>
</dbReference>
<dbReference type="InterPro" id="IPR051317">
    <property type="entry name" value="Gfo/Idh/MocA_oxidoreduct"/>
</dbReference>
<dbReference type="Gene3D" id="3.40.50.720">
    <property type="entry name" value="NAD(P)-binding Rossmann-like Domain"/>
    <property type="match status" value="1"/>
</dbReference>
<dbReference type="GO" id="GO:0000166">
    <property type="term" value="F:nucleotide binding"/>
    <property type="evidence" value="ECO:0007669"/>
    <property type="project" value="InterPro"/>
</dbReference>
<organism evidence="3 4">
    <name type="scientific">Paenibacillus amylolyticus</name>
    <dbReference type="NCBI Taxonomy" id="1451"/>
    <lineage>
        <taxon>Bacteria</taxon>
        <taxon>Bacillati</taxon>
        <taxon>Bacillota</taxon>
        <taxon>Bacilli</taxon>
        <taxon>Bacillales</taxon>
        <taxon>Paenibacillaceae</taxon>
        <taxon>Paenibacillus</taxon>
    </lineage>
</organism>
<dbReference type="InterPro" id="IPR036291">
    <property type="entry name" value="NAD(P)-bd_dom_sf"/>
</dbReference>
<sequence length="344" mass="39767">MWNIGIVGTGYWSEKHIKAWQHIEDTTITAICDKNTALLNDKSDQYNIREAYRYSDVVTMLEQADIDVMDIITPPETHLELVKLAAAAGKHIMCQKPFARSIAEAEEMVQIAEQAGVRLMVTENWRWLEPFQIIKNLLLEHAVGKLNTIRYIHTDFYSPRFTPDQELPQPFFRDMPQLLFYEMGVHWLDTWRFLFGEPTRLYAETRKVSPYTVGEDSGMILIGYEDYMGLMDMSWATRRELQEPLGEQVLPNHKEQLIIEGDKATIKLYHTGRLTIIDNAGVETVIADQTELNYEDSHRKLQGHFIDCLNTGAEFQTSGLDNLKTLRLVFDTYDSAANHKVQLY</sequence>
<name>A0AAP5GZ92_PAEAM</name>
<evidence type="ECO:0000313" key="3">
    <source>
        <dbReference type="EMBL" id="MDR6723398.1"/>
    </source>
</evidence>
<proteinExistence type="predicted"/>
<dbReference type="Gene3D" id="3.30.360.10">
    <property type="entry name" value="Dihydrodipicolinate Reductase, domain 2"/>
    <property type="match status" value="1"/>
</dbReference>
<evidence type="ECO:0000259" key="2">
    <source>
        <dbReference type="Pfam" id="PF22725"/>
    </source>
</evidence>
<evidence type="ECO:0000313" key="4">
    <source>
        <dbReference type="Proteomes" id="UP001254832"/>
    </source>
</evidence>
<comment type="caution">
    <text evidence="3">The sequence shown here is derived from an EMBL/GenBank/DDBJ whole genome shotgun (WGS) entry which is preliminary data.</text>
</comment>
<feature type="domain" description="GFO/IDH/MocA-like oxidoreductase" evidence="2">
    <location>
        <begin position="132"/>
        <end position="266"/>
    </location>
</feature>
<dbReference type="Pfam" id="PF01408">
    <property type="entry name" value="GFO_IDH_MocA"/>
    <property type="match status" value="1"/>
</dbReference>
<accession>A0AAP5GZ92</accession>
<feature type="domain" description="Gfo/Idh/MocA-like oxidoreductase N-terminal" evidence="1">
    <location>
        <begin position="3"/>
        <end position="122"/>
    </location>
</feature>
<dbReference type="SUPFAM" id="SSF55347">
    <property type="entry name" value="Glyceraldehyde-3-phosphate dehydrogenase-like, C-terminal domain"/>
    <property type="match status" value="1"/>
</dbReference>
<dbReference type="Proteomes" id="UP001254832">
    <property type="component" value="Unassembled WGS sequence"/>
</dbReference>
<dbReference type="Pfam" id="PF22725">
    <property type="entry name" value="GFO_IDH_MocA_C3"/>
    <property type="match status" value="1"/>
</dbReference>
<gene>
    <name evidence="3" type="ORF">J2W91_001850</name>
</gene>
<dbReference type="SUPFAM" id="SSF51735">
    <property type="entry name" value="NAD(P)-binding Rossmann-fold domains"/>
    <property type="match status" value="1"/>
</dbReference>
<reference evidence="3" key="1">
    <citation type="submission" date="2023-07" db="EMBL/GenBank/DDBJ databases">
        <title>Sorghum-associated microbial communities from plants grown in Nebraska, USA.</title>
        <authorList>
            <person name="Schachtman D."/>
        </authorList>
    </citation>
    <scope>NUCLEOTIDE SEQUENCE</scope>
    <source>
        <strain evidence="3">BE80</strain>
    </source>
</reference>
<dbReference type="PANTHER" id="PTHR43708:SF8">
    <property type="entry name" value="OXIDOREDUCTASE"/>
    <property type="match status" value="1"/>
</dbReference>
<evidence type="ECO:0000259" key="1">
    <source>
        <dbReference type="Pfam" id="PF01408"/>
    </source>
</evidence>
<protein>
    <submittedName>
        <fullName evidence="3">Dehydrogenase</fullName>
    </submittedName>
</protein>